<evidence type="ECO:0000256" key="2">
    <source>
        <dbReference type="ARBA" id="ARBA00022679"/>
    </source>
</evidence>
<name>A0A146LYE2_LYGHE</name>
<evidence type="ECO:0000256" key="1">
    <source>
        <dbReference type="ARBA" id="ARBA00022527"/>
    </source>
</evidence>
<evidence type="ECO:0000256" key="3">
    <source>
        <dbReference type="ARBA" id="ARBA00022741"/>
    </source>
</evidence>
<keyword evidence="3" id="KW-0547">Nucleotide-binding</keyword>
<dbReference type="Gene3D" id="1.10.510.10">
    <property type="entry name" value="Transferase(Phosphotransferase) domain 1"/>
    <property type="match status" value="1"/>
</dbReference>
<reference evidence="8" key="1">
    <citation type="journal article" date="2016" name="Gigascience">
        <title>De novo construction of an expanded transcriptome assembly for the western tarnished plant bug, Lygus hesperus.</title>
        <authorList>
            <person name="Tassone E.E."/>
            <person name="Geib S.M."/>
            <person name="Hall B."/>
            <person name="Fabrick J.A."/>
            <person name="Brent C.S."/>
            <person name="Hull J.J."/>
        </authorList>
    </citation>
    <scope>NUCLEOTIDE SEQUENCE</scope>
</reference>
<gene>
    <name evidence="8" type="primary">gad8_0</name>
    <name evidence="7" type="synonym">gad8_1</name>
    <name evidence="8" type="ORF">g.10114</name>
    <name evidence="7" type="ORF">g.10115</name>
</gene>
<dbReference type="InterPro" id="IPR000961">
    <property type="entry name" value="AGC-kinase_C"/>
</dbReference>
<dbReference type="AlphaFoldDB" id="A0A146LYE2"/>
<organism evidence="8">
    <name type="scientific">Lygus hesperus</name>
    <name type="common">Western plant bug</name>
    <dbReference type="NCBI Taxonomy" id="30085"/>
    <lineage>
        <taxon>Eukaryota</taxon>
        <taxon>Metazoa</taxon>
        <taxon>Ecdysozoa</taxon>
        <taxon>Arthropoda</taxon>
        <taxon>Hexapoda</taxon>
        <taxon>Insecta</taxon>
        <taxon>Pterygota</taxon>
        <taxon>Neoptera</taxon>
        <taxon>Paraneoptera</taxon>
        <taxon>Hemiptera</taxon>
        <taxon>Heteroptera</taxon>
        <taxon>Panheteroptera</taxon>
        <taxon>Cimicomorpha</taxon>
        <taxon>Miridae</taxon>
        <taxon>Mirini</taxon>
        <taxon>Lygus</taxon>
    </lineage>
</organism>
<feature type="domain" description="AGC-kinase C-terminal" evidence="6">
    <location>
        <begin position="68"/>
        <end position="138"/>
    </location>
</feature>
<proteinExistence type="predicted"/>
<dbReference type="InterPro" id="IPR011009">
    <property type="entry name" value="Kinase-like_dom_sf"/>
</dbReference>
<evidence type="ECO:0000313" key="8">
    <source>
        <dbReference type="EMBL" id="JAQ11627.1"/>
    </source>
</evidence>
<dbReference type="GO" id="GO:0004674">
    <property type="term" value="F:protein serine/threonine kinase activity"/>
    <property type="evidence" value="ECO:0007669"/>
    <property type="project" value="UniProtKB-KW"/>
</dbReference>
<keyword evidence="1" id="KW-0723">Serine/threonine-protein kinase</keyword>
<protein>
    <submittedName>
        <fullName evidence="8">Serine/threonine-protein kinase gad8</fullName>
    </submittedName>
</protein>
<evidence type="ECO:0000313" key="7">
    <source>
        <dbReference type="EMBL" id="JAQ05118.1"/>
    </source>
</evidence>
<dbReference type="Gene3D" id="3.30.200.20">
    <property type="entry name" value="Phosphorylase Kinase, domain 1"/>
    <property type="match status" value="1"/>
</dbReference>
<dbReference type="GO" id="GO:0005524">
    <property type="term" value="F:ATP binding"/>
    <property type="evidence" value="ECO:0007669"/>
    <property type="project" value="UniProtKB-KW"/>
</dbReference>
<keyword evidence="4 8" id="KW-0418">Kinase</keyword>
<accession>A0A146LYE2</accession>
<dbReference type="SMART" id="SM00133">
    <property type="entry name" value="S_TK_X"/>
    <property type="match status" value="1"/>
</dbReference>
<keyword evidence="5" id="KW-0067">ATP-binding</keyword>
<evidence type="ECO:0000256" key="4">
    <source>
        <dbReference type="ARBA" id="ARBA00022777"/>
    </source>
</evidence>
<keyword evidence="2" id="KW-0808">Transferase</keyword>
<dbReference type="PANTHER" id="PTHR24351">
    <property type="entry name" value="RIBOSOMAL PROTEIN S6 KINASE"/>
    <property type="match status" value="1"/>
</dbReference>
<evidence type="ECO:0000259" key="6">
    <source>
        <dbReference type="PROSITE" id="PS51285"/>
    </source>
</evidence>
<evidence type="ECO:0000256" key="5">
    <source>
        <dbReference type="ARBA" id="ARBA00022840"/>
    </source>
</evidence>
<dbReference type="EMBL" id="GDHC01007002">
    <property type="protein sequence ID" value="JAQ11627.1"/>
    <property type="molecule type" value="Transcribed_RNA"/>
</dbReference>
<dbReference type="SUPFAM" id="SSF56112">
    <property type="entry name" value="Protein kinase-like (PK-like)"/>
    <property type="match status" value="1"/>
</dbReference>
<dbReference type="PROSITE" id="PS51285">
    <property type="entry name" value="AGC_KINASE_CTER"/>
    <property type="match status" value="1"/>
</dbReference>
<dbReference type="EMBL" id="GDHC01013511">
    <property type="protein sequence ID" value="JAQ05118.1"/>
    <property type="molecule type" value="Transcribed_RNA"/>
</dbReference>
<sequence>MLVGLPPFFNTNIRVMYEKIIRAELTFPAFISKNAESLLRGMLERDPGKRLGSGSGDAKEIKQHPFFHSIDWDKLLRKEISPPFKPSNANDPQGTTNVDEAFTKEFLKDTPVQPSHLKQRVYFPDFTYMAPESVPAAHGK</sequence>